<dbReference type="InterPro" id="IPR014306">
    <property type="entry name" value="Hydroxyisourate_hydrolase"/>
</dbReference>
<dbReference type="EC" id="3.5.2.17" evidence="7"/>
<evidence type="ECO:0000256" key="4">
    <source>
        <dbReference type="ARBA" id="ARBA00011881"/>
    </source>
</evidence>
<comment type="caution">
    <text evidence="9">The sequence shown here is derived from an EMBL/GenBank/DDBJ whole genome shotgun (WGS) entry which is preliminary data.</text>
</comment>
<proteinExistence type="inferred from homology"/>
<gene>
    <name evidence="9" type="primary">uraH</name>
    <name evidence="9" type="ORF">D3P08_14990</name>
</gene>
<keyword evidence="10" id="KW-1185">Reference proteome</keyword>
<evidence type="ECO:0000313" key="9">
    <source>
        <dbReference type="EMBL" id="RIX51725.1"/>
    </source>
</evidence>
<protein>
    <recommendedName>
        <fullName evidence="7">5-hydroxyisourate hydrolase</fullName>
        <shortName evidence="7">HIU hydrolase</shortName>
        <shortName evidence="7">HIUHase</shortName>
        <ecNumber evidence="7">3.5.2.17</ecNumber>
    </recommendedName>
</protein>
<evidence type="ECO:0000256" key="5">
    <source>
        <dbReference type="ARBA" id="ARBA00022631"/>
    </source>
</evidence>
<dbReference type="NCBIfam" id="TIGR02962">
    <property type="entry name" value="hdxy_isourate"/>
    <property type="match status" value="1"/>
</dbReference>
<evidence type="ECO:0000256" key="1">
    <source>
        <dbReference type="ARBA" id="ARBA00001043"/>
    </source>
</evidence>
<evidence type="ECO:0000256" key="2">
    <source>
        <dbReference type="ARBA" id="ARBA00002704"/>
    </source>
</evidence>
<organism evidence="9 10">
    <name type="scientific">Paenibacillus nanensis</name>
    <dbReference type="NCBI Taxonomy" id="393251"/>
    <lineage>
        <taxon>Bacteria</taxon>
        <taxon>Bacillati</taxon>
        <taxon>Bacillota</taxon>
        <taxon>Bacilli</taxon>
        <taxon>Bacillales</taxon>
        <taxon>Paenibacillaceae</taxon>
        <taxon>Paenibacillus</taxon>
    </lineage>
</organism>
<dbReference type="InterPro" id="IPR023418">
    <property type="entry name" value="Thyroxine_BS"/>
</dbReference>
<dbReference type="PANTHER" id="PTHR10395:SF7">
    <property type="entry name" value="5-HYDROXYISOURATE HYDROLASE"/>
    <property type="match status" value="1"/>
</dbReference>
<name>A0A3A1UU02_9BACL</name>
<evidence type="ECO:0000259" key="8">
    <source>
        <dbReference type="Pfam" id="PF00576"/>
    </source>
</evidence>
<keyword evidence="6 7" id="KW-0378">Hydrolase</keyword>
<comment type="catalytic activity">
    <reaction evidence="1 7">
        <text>5-hydroxyisourate + H2O = 5-hydroxy-2-oxo-4-ureido-2,5-dihydro-1H-imidazole-5-carboxylate + H(+)</text>
        <dbReference type="Rhea" id="RHEA:23736"/>
        <dbReference type="ChEBI" id="CHEBI:15377"/>
        <dbReference type="ChEBI" id="CHEBI:15378"/>
        <dbReference type="ChEBI" id="CHEBI:18072"/>
        <dbReference type="ChEBI" id="CHEBI:58639"/>
        <dbReference type="EC" id="3.5.2.17"/>
    </reaction>
</comment>
<dbReference type="Pfam" id="PF00576">
    <property type="entry name" value="Transthyretin"/>
    <property type="match status" value="1"/>
</dbReference>
<dbReference type="InterPro" id="IPR023416">
    <property type="entry name" value="Transthyretin/HIU_hydrolase_d"/>
</dbReference>
<dbReference type="CDD" id="cd05822">
    <property type="entry name" value="TLP_HIUase"/>
    <property type="match status" value="1"/>
</dbReference>
<dbReference type="EMBL" id="QXQA01000009">
    <property type="protein sequence ID" value="RIX51725.1"/>
    <property type="molecule type" value="Genomic_DNA"/>
</dbReference>
<evidence type="ECO:0000256" key="7">
    <source>
        <dbReference type="RuleBase" id="RU361270"/>
    </source>
</evidence>
<feature type="domain" description="Transthyretin/hydroxyisourate hydrolase" evidence="8">
    <location>
        <begin position="5"/>
        <end position="116"/>
    </location>
</feature>
<comment type="function">
    <text evidence="2">Catalyzes the hydrolysis of 5-hydroxyisourate (HIU) to 2-oxo-4-hydroxy-4-carboxy-5-ureidoimidazoline (OHCU).</text>
</comment>
<dbReference type="OrthoDB" id="9792386at2"/>
<dbReference type="GO" id="GO:0006144">
    <property type="term" value="P:purine nucleobase metabolic process"/>
    <property type="evidence" value="ECO:0007669"/>
    <property type="project" value="UniProtKB-KW"/>
</dbReference>
<accession>A0A3A1UU02</accession>
<evidence type="ECO:0000313" key="10">
    <source>
        <dbReference type="Proteomes" id="UP000266482"/>
    </source>
</evidence>
<dbReference type="SUPFAM" id="SSF49472">
    <property type="entry name" value="Transthyretin (synonym: prealbumin)"/>
    <property type="match status" value="1"/>
</dbReference>
<reference evidence="9 10" key="1">
    <citation type="submission" date="2018-09" db="EMBL/GenBank/DDBJ databases">
        <title>Paenibacillus aracenensis nov. sp. isolated from a cave in southern Spain.</title>
        <authorList>
            <person name="Jurado V."/>
            <person name="Gutierrez-Patricio S."/>
            <person name="Gonzalez-Pimentel J.L."/>
            <person name="Miller A.Z."/>
            <person name="Laiz L."/>
            <person name="Saiz-Jimenez C."/>
        </authorList>
    </citation>
    <scope>NUCLEOTIDE SEQUENCE [LARGE SCALE GENOMIC DNA]</scope>
    <source>
        <strain evidence="9 10">DSM 22867</strain>
    </source>
</reference>
<dbReference type="AlphaFoldDB" id="A0A3A1UU02"/>
<evidence type="ECO:0000256" key="3">
    <source>
        <dbReference type="ARBA" id="ARBA00009850"/>
    </source>
</evidence>
<comment type="subunit">
    <text evidence="4 7">Homotetramer.</text>
</comment>
<dbReference type="RefSeq" id="WP_119600509.1">
    <property type="nucleotide sequence ID" value="NZ_QXQA01000009.1"/>
</dbReference>
<dbReference type="Proteomes" id="UP000266482">
    <property type="component" value="Unassembled WGS sequence"/>
</dbReference>
<dbReference type="Gene3D" id="2.60.40.180">
    <property type="entry name" value="Transthyretin/hydroxyisourate hydrolase domain"/>
    <property type="match status" value="1"/>
</dbReference>
<comment type="similarity">
    <text evidence="3 7">Belongs to the transthyretin family. 5-hydroxyisourate hydrolase subfamily.</text>
</comment>
<dbReference type="InterPro" id="IPR036817">
    <property type="entry name" value="Transthyretin/HIU_hydrolase_sf"/>
</dbReference>
<sequence length="117" mass="12877">MEGKVTTHVLDTALGKPAHGLGVELYRLQPAGSFELIANAWTNADGRLDEPLVSGARLEAGFYELRFRVGDYFERIASPVPTIWNVVPIAFHVRDAAQHYHIPLLIAPGAYSTYRGS</sequence>
<evidence type="ECO:0000256" key="6">
    <source>
        <dbReference type="ARBA" id="ARBA00022801"/>
    </source>
</evidence>
<dbReference type="PROSITE" id="PS00768">
    <property type="entry name" value="TRANSTHYRETIN_1"/>
    <property type="match status" value="1"/>
</dbReference>
<dbReference type="PANTHER" id="PTHR10395">
    <property type="entry name" value="URICASE AND TRANSTHYRETIN-RELATED"/>
    <property type="match status" value="1"/>
</dbReference>
<keyword evidence="5 7" id="KW-0659">Purine metabolism</keyword>
<dbReference type="GO" id="GO:0033971">
    <property type="term" value="F:hydroxyisourate hydrolase activity"/>
    <property type="evidence" value="ECO:0007669"/>
    <property type="project" value="UniProtKB-EC"/>
</dbReference>